<feature type="domain" description="Glutamine amidotransferase type-2" evidence="15">
    <location>
        <begin position="24"/>
        <end position="426"/>
    </location>
</feature>
<evidence type="ECO:0000256" key="4">
    <source>
        <dbReference type="ARBA" id="ARBA00022605"/>
    </source>
</evidence>
<gene>
    <name evidence="16" type="ORF">JOE42_003448</name>
</gene>
<dbReference type="SUPFAM" id="SSF51395">
    <property type="entry name" value="FMN-linked oxidoreductases"/>
    <property type="match status" value="1"/>
</dbReference>
<evidence type="ECO:0000256" key="3">
    <source>
        <dbReference type="ARBA" id="ARBA00009716"/>
    </source>
</evidence>
<protein>
    <submittedName>
        <fullName evidence="16">Glutamate synthase (NADPH/NADH) large chain</fullName>
        <ecNumber evidence="16">1.4.1.13</ecNumber>
        <ecNumber evidence="16">1.4.1.14</ecNumber>
    </submittedName>
</protein>
<dbReference type="Gene3D" id="2.160.20.60">
    <property type="entry name" value="Glutamate synthase, alpha subunit, C-terminal domain"/>
    <property type="match status" value="1"/>
</dbReference>
<evidence type="ECO:0000256" key="8">
    <source>
        <dbReference type="ARBA" id="ARBA00022962"/>
    </source>
</evidence>
<evidence type="ECO:0000256" key="9">
    <source>
        <dbReference type="ARBA" id="ARBA00023002"/>
    </source>
</evidence>
<keyword evidence="9 16" id="KW-0560">Oxidoreductase</keyword>
<dbReference type="InterPro" id="IPR013785">
    <property type="entry name" value="Aldolase_TIM"/>
</dbReference>
<keyword evidence="8" id="KW-0315">Glutamine amidotransferase</keyword>
<dbReference type="SUPFAM" id="SSF56235">
    <property type="entry name" value="N-terminal nucleophile aminohydrolases (Ntn hydrolases)"/>
    <property type="match status" value="1"/>
</dbReference>
<sequence>MQLPGHRYPSARGLYDPANEHDSCGVAFVVDMHGRRSRDIVDKAITALINLEHRGAAGAEPNTGDGAGILIQVPDAFYRAVVDFDLPPEGSYATGIAFLPQARAASAEAVAGVERVVTEEGLEVLGWRDIETDDASLGALARDAMPTFRQLFVAAPDRALSGIDLERRAFVVRKRVEHELGLEGPGKDGPGRESVYFPSLSPSTIVYKGMLTTPQLRGFYLDLQDERVVSALGLVHSRFSTNTFPSWPLAHPFRRVAHNGEINTVTGNENWMRAREALIESDVFGGPEKLEKIFPVNTHGASDTARFDEVLEFLHLGGRSLPHAVLMMIPEAWEHHDKMDPARRAFYQYHSTLMEPWDGPASVCFTDGTVIGAVLDRNGLRPSRLWVTEDGLVIMASEVGVLDIEPSKIVRKVRLQPGRMFLVDTAQGRIVSDDEIKDELAAEHPYQEWLDEGLVEIEDLPERPHVHMTHDRVLIRQQIFGYTTEELTMLVAPMAKAGAEAIGSMGTDTPVAVLSNRPRMLFDYFSQLFAQVTNPPLDAIREEVVTSLGGTIGPERDLLQPSAEACRQIVLKSPILHNDELAKLVHINDDGTQDGLRSVVVRGLYPVAEGGEGLRRSLEIIRSQVSAAIDGGARIVILSDRESSERLAPIPSLLLTSAVHHHLVREKTRTKVGLIVEAGDAREVHHMATLVGFGAAAVNPYMAFESIEDMIDRDTLQGIDYDSAVKNYIKAAGKGVLKVMSKMGISTLASYTGAQLFQVIGLSQALVDEYFYGVQSPLGGIDLDQIAADVAVRHGVAYLDNKFERAHRELETGGEYQWRREGEYHLFNPDTVFKLQHATRTGQYSVFKEYTRMVDDQSERLASLRGLFRFKTEGRTPIPIDEVESARDIVKRFSTGAMSYGSISAEAHETLAIAMNRLGGRSNSGEGGEDTARFLPDENGDWRRSAIKQVASGRFGVTSNYLTNCTDIQIKMAQGAKPGEGGQLPAHKVYPWVAEVRHSTPGVGLISPPPHHDIYSIEDLAQLIHDLKNANPSARIHVKLVSEVGVGTVAAGVSKAHADVVLISGHDGGTGATPLTSVKHAGAPWELGLAETQQTLLLNGLRDRIVVQVDGQLKTGRDVMVAALLGGEEFGFATAPLVVSGCIMMRVCHLDTCPVGVATQNPLLRKRFAGQPEFVENFFLYIAEEVREYLAEFGFRTLDEAIGQVALLDTTAAKDHWKASKLDLSPILDVAESAFMNQDLYCTGTQDHALDKALDQQLIAASREALDKGEKVEFSTRITNVNRTVGTMLGHEVTKAYGEDGLPEGTIDITFTGSAGNSFGAFVPKGMTLRLQGDANDFVGKGLSGGRIVVRPSLEANSSFVAENNIIAGNVILFGATEGEALIRGVVGERFAVRNSGAVAVVEGVGDHGCEYMTGGKVVILGETGRNFGAGMSGGVAFVFDPNSTFEDNLNTELVDIEELQGDEFAWLKDAITRHRDETGSEVAERILADWSQQVNHFVKVMPRDYKKVLLAISEAEKNGADVDEAIMEAARG</sequence>
<dbReference type="InterPro" id="IPR029055">
    <property type="entry name" value="Ntn_hydrolases_N"/>
</dbReference>
<dbReference type="RefSeq" id="WP_204869459.1">
    <property type="nucleotide sequence ID" value="NZ_JAFBBK010000001.1"/>
</dbReference>
<dbReference type="Pfam" id="PF04898">
    <property type="entry name" value="Glu_syn_central"/>
    <property type="match status" value="1"/>
</dbReference>
<dbReference type="InterPro" id="IPR036485">
    <property type="entry name" value="Glu_synth_asu_C_sf"/>
</dbReference>
<keyword evidence="11" id="KW-0411">Iron-sulfur</keyword>
<accession>A0ABS2KXQ6</accession>
<dbReference type="PANTHER" id="PTHR11938:SF133">
    <property type="entry name" value="GLUTAMATE SYNTHASE (NADH)"/>
    <property type="match status" value="1"/>
</dbReference>
<keyword evidence="5" id="KW-0285">Flavoprotein</keyword>
<dbReference type="SUPFAM" id="SSF69336">
    <property type="entry name" value="Alpha subunit of glutamate synthase, C-terminal domain"/>
    <property type="match status" value="1"/>
</dbReference>
<comment type="caution">
    <text evidence="16">The sequence shown here is derived from an EMBL/GenBank/DDBJ whole genome shotgun (WGS) entry which is preliminary data.</text>
</comment>
<dbReference type="EMBL" id="JAFBBK010000001">
    <property type="protein sequence ID" value="MBM7416715.1"/>
    <property type="molecule type" value="Genomic_DNA"/>
</dbReference>
<evidence type="ECO:0000256" key="5">
    <source>
        <dbReference type="ARBA" id="ARBA00022630"/>
    </source>
</evidence>
<dbReference type="GO" id="GO:0004355">
    <property type="term" value="F:glutamate synthase (NADPH) activity"/>
    <property type="evidence" value="ECO:0007669"/>
    <property type="project" value="UniProtKB-EC"/>
</dbReference>
<keyword evidence="7" id="KW-0479">Metal-binding</keyword>
<evidence type="ECO:0000256" key="7">
    <source>
        <dbReference type="ARBA" id="ARBA00022723"/>
    </source>
</evidence>
<dbReference type="InterPro" id="IPR050711">
    <property type="entry name" value="ET-N_metabolism_enzyme"/>
</dbReference>
<dbReference type="PANTHER" id="PTHR11938">
    <property type="entry name" value="FAD NADPH DEHYDROGENASE/OXIDOREDUCTASE"/>
    <property type="match status" value="1"/>
</dbReference>
<proteinExistence type="inferred from homology"/>
<dbReference type="EC" id="1.4.1.14" evidence="16"/>
<dbReference type="Pfam" id="PF00310">
    <property type="entry name" value="GATase_2"/>
    <property type="match status" value="1"/>
</dbReference>
<dbReference type="GO" id="GO:0016040">
    <property type="term" value="F:glutamate synthase (NADH) activity"/>
    <property type="evidence" value="ECO:0007669"/>
    <property type="project" value="UniProtKB-EC"/>
</dbReference>
<dbReference type="CDD" id="cd02808">
    <property type="entry name" value="GltS_FMN"/>
    <property type="match status" value="1"/>
</dbReference>
<evidence type="ECO:0000256" key="11">
    <source>
        <dbReference type="ARBA" id="ARBA00023014"/>
    </source>
</evidence>
<evidence type="ECO:0000313" key="16">
    <source>
        <dbReference type="EMBL" id="MBM7416715.1"/>
    </source>
</evidence>
<name>A0ABS2KXQ6_9NOCA</name>
<evidence type="ECO:0000313" key="17">
    <source>
        <dbReference type="Proteomes" id="UP000703038"/>
    </source>
</evidence>
<dbReference type="InterPro" id="IPR006982">
    <property type="entry name" value="Glu_synth_centr_N"/>
</dbReference>
<dbReference type="PROSITE" id="PS51278">
    <property type="entry name" value="GATASE_TYPE_2"/>
    <property type="match status" value="1"/>
</dbReference>
<comment type="cofactor">
    <cofactor evidence="2">
        <name>[3Fe-4S] cluster</name>
        <dbReference type="ChEBI" id="CHEBI:21137"/>
    </cofactor>
</comment>
<reference evidence="16 17" key="1">
    <citation type="submission" date="2021-01" db="EMBL/GenBank/DDBJ databases">
        <title>Genomics of switchgrass bacterial isolates.</title>
        <authorList>
            <person name="Shade A."/>
        </authorList>
    </citation>
    <scope>NUCLEOTIDE SEQUENCE [LARGE SCALE GENOMIC DNA]</scope>
    <source>
        <strain evidence="16 17">PvP111</strain>
    </source>
</reference>
<evidence type="ECO:0000256" key="2">
    <source>
        <dbReference type="ARBA" id="ARBA00001927"/>
    </source>
</evidence>
<keyword evidence="13" id="KW-0003">3Fe-4S</keyword>
<keyword evidence="17" id="KW-1185">Reference proteome</keyword>
<dbReference type="InterPro" id="IPR002932">
    <property type="entry name" value="Glu_synthdom"/>
</dbReference>
<keyword evidence="4" id="KW-0028">Amino-acid biosynthesis</keyword>
<evidence type="ECO:0000256" key="6">
    <source>
        <dbReference type="ARBA" id="ARBA00022643"/>
    </source>
</evidence>
<dbReference type="Pfam" id="PF01493">
    <property type="entry name" value="GXGXG"/>
    <property type="match status" value="1"/>
</dbReference>
<dbReference type="InterPro" id="IPR002489">
    <property type="entry name" value="Glu_synth_asu_C"/>
</dbReference>
<dbReference type="InterPro" id="IPR017932">
    <property type="entry name" value="GATase_2_dom"/>
</dbReference>
<evidence type="ECO:0000256" key="10">
    <source>
        <dbReference type="ARBA" id="ARBA00023004"/>
    </source>
</evidence>
<dbReference type="CDD" id="cd00713">
    <property type="entry name" value="GltS"/>
    <property type="match status" value="1"/>
</dbReference>
<dbReference type="NCBIfam" id="NF008730">
    <property type="entry name" value="PRK11750.1"/>
    <property type="match status" value="1"/>
</dbReference>
<dbReference type="CDD" id="cd00982">
    <property type="entry name" value="gltB_C"/>
    <property type="match status" value="1"/>
</dbReference>
<comment type="cofactor">
    <cofactor evidence="1">
        <name>FMN</name>
        <dbReference type="ChEBI" id="CHEBI:58210"/>
    </cofactor>
</comment>
<evidence type="ECO:0000256" key="14">
    <source>
        <dbReference type="ARBA" id="ARBA00029440"/>
    </source>
</evidence>
<dbReference type="EC" id="1.4.1.13" evidence="16"/>
<dbReference type="Gene3D" id="3.60.20.10">
    <property type="entry name" value="Glutamine Phosphoribosylpyrophosphate, subunit 1, domain 1"/>
    <property type="match status" value="1"/>
</dbReference>
<evidence type="ECO:0000256" key="13">
    <source>
        <dbReference type="ARBA" id="ARBA00023291"/>
    </source>
</evidence>
<dbReference type="Proteomes" id="UP000703038">
    <property type="component" value="Unassembled WGS sequence"/>
</dbReference>
<keyword evidence="6" id="KW-0288">FMN</keyword>
<dbReference type="Gene3D" id="3.20.20.70">
    <property type="entry name" value="Aldolase class I"/>
    <property type="match status" value="2"/>
</dbReference>
<organism evidence="16 17">
    <name type="scientific">Rhodococcoides corynebacterioides</name>
    <dbReference type="NCBI Taxonomy" id="53972"/>
    <lineage>
        <taxon>Bacteria</taxon>
        <taxon>Bacillati</taxon>
        <taxon>Actinomycetota</taxon>
        <taxon>Actinomycetes</taxon>
        <taxon>Mycobacteriales</taxon>
        <taxon>Nocardiaceae</taxon>
        <taxon>Rhodococcoides</taxon>
    </lineage>
</organism>
<evidence type="ECO:0000256" key="12">
    <source>
        <dbReference type="ARBA" id="ARBA00023164"/>
    </source>
</evidence>
<dbReference type="Pfam" id="PF01645">
    <property type="entry name" value="Glu_synthase"/>
    <property type="match status" value="1"/>
</dbReference>
<evidence type="ECO:0000259" key="15">
    <source>
        <dbReference type="PROSITE" id="PS51278"/>
    </source>
</evidence>
<comment type="similarity">
    <text evidence="3">Belongs to the glutamate synthase family.</text>
</comment>
<evidence type="ECO:0000256" key="1">
    <source>
        <dbReference type="ARBA" id="ARBA00001917"/>
    </source>
</evidence>
<keyword evidence="12" id="KW-0314">Glutamate biosynthesis</keyword>
<comment type="pathway">
    <text evidence="14">Amino-acid biosynthesis.</text>
</comment>
<keyword evidence="10" id="KW-0408">Iron</keyword>